<dbReference type="Pfam" id="PF13847">
    <property type="entry name" value="Methyltransf_31"/>
    <property type="match status" value="1"/>
</dbReference>
<dbReference type="Pfam" id="PF10119">
    <property type="entry name" value="MethyTransf_Reg"/>
    <property type="match status" value="1"/>
</dbReference>
<dbReference type="GO" id="GO:0032259">
    <property type="term" value="P:methylation"/>
    <property type="evidence" value="ECO:0007669"/>
    <property type="project" value="UniProtKB-KW"/>
</dbReference>
<gene>
    <name evidence="3" type="ORF">CVU5213_04945</name>
</gene>
<keyword evidence="3" id="KW-0489">Methyltransferase</keyword>
<name>A0ABS5P4I9_9BACT</name>
<dbReference type="InterPro" id="IPR025714">
    <property type="entry name" value="Methyltranfer_dom"/>
</dbReference>
<dbReference type="InterPro" id="IPR018773">
    <property type="entry name" value="MeTrfase_reg_dom_prd"/>
</dbReference>
<dbReference type="Proteomes" id="UP000811399">
    <property type="component" value="Unassembled WGS sequence"/>
</dbReference>
<evidence type="ECO:0000259" key="2">
    <source>
        <dbReference type="Pfam" id="PF13847"/>
    </source>
</evidence>
<dbReference type="RefSeq" id="WP_213275878.1">
    <property type="nucleotide sequence ID" value="NZ_VJYU01000012.1"/>
</dbReference>
<dbReference type="GO" id="GO:0008168">
    <property type="term" value="F:methyltransferase activity"/>
    <property type="evidence" value="ECO:0007669"/>
    <property type="project" value="UniProtKB-KW"/>
</dbReference>
<evidence type="ECO:0000313" key="3">
    <source>
        <dbReference type="EMBL" id="MBS4241069.1"/>
    </source>
</evidence>
<feature type="domain" description="Methyltransferase" evidence="2">
    <location>
        <begin position="38"/>
        <end position="163"/>
    </location>
</feature>
<accession>A0ABS5P4I9</accession>
<evidence type="ECO:0000259" key="1">
    <source>
        <dbReference type="Pfam" id="PF10119"/>
    </source>
</evidence>
<evidence type="ECO:0000313" key="4">
    <source>
        <dbReference type="Proteomes" id="UP000811399"/>
    </source>
</evidence>
<feature type="domain" description="Methyltransferase regulatory" evidence="1">
    <location>
        <begin position="220"/>
        <end position="298"/>
    </location>
</feature>
<dbReference type="Gene3D" id="3.40.50.150">
    <property type="entry name" value="Vaccinia Virus protein VP39"/>
    <property type="match status" value="1"/>
</dbReference>
<organism evidence="3 4">
    <name type="scientific">Campylobacter vulpis</name>
    <dbReference type="NCBI Taxonomy" id="1655500"/>
    <lineage>
        <taxon>Bacteria</taxon>
        <taxon>Pseudomonadati</taxon>
        <taxon>Campylobacterota</taxon>
        <taxon>Epsilonproteobacteria</taxon>
        <taxon>Campylobacterales</taxon>
        <taxon>Campylobacteraceae</taxon>
        <taxon>Campylobacter</taxon>
    </lineage>
</organism>
<dbReference type="SUPFAM" id="SSF53335">
    <property type="entry name" value="S-adenosyl-L-methionine-dependent methyltransferases"/>
    <property type="match status" value="1"/>
</dbReference>
<keyword evidence="4" id="KW-1185">Reference proteome</keyword>
<reference evidence="3 4" key="1">
    <citation type="journal article" date="2021" name="Syst. Appl. Microbiol.">
        <title>nCampylobacter vulpis sp. nov. isolated from wild red foxes.</title>
        <authorList>
            <person name="Parisi A."/>
            <person name="Chiara M."/>
            <person name="Caffara M."/>
            <person name="Mion D."/>
            <person name="Miller W.G."/>
            <person name="Caruso M."/>
            <person name="Manzari C."/>
            <person name="Florio D."/>
            <person name="Capozzi L."/>
            <person name="D'Erchia A.M."/>
            <person name="Manzulli V."/>
            <person name="Zanoni R.G."/>
        </authorList>
    </citation>
    <scope>NUCLEOTIDE SEQUENCE [LARGE SCALE GENOMIC DNA]</scope>
    <source>
        <strain evidence="3 4">52/13</strain>
    </source>
</reference>
<protein>
    <submittedName>
        <fullName evidence="3">Methyltransferase domain-containing protein</fullName>
    </submittedName>
</protein>
<dbReference type="EMBL" id="VJYU01000012">
    <property type="protein sequence ID" value="MBS4241069.1"/>
    <property type="molecule type" value="Genomic_DNA"/>
</dbReference>
<dbReference type="CDD" id="cd02440">
    <property type="entry name" value="AdoMet_MTases"/>
    <property type="match status" value="1"/>
</dbReference>
<proteinExistence type="predicted"/>
<comment type="caution">
    <text evidence="3">The sequence shown here is derived from an EMBL/GenBank/DDBJ whole genome shotgun (WGS) entry which is preliminary data.</text>
</comment>
<keyword evidence="3" id="KW-0808">Transferase</keyword>
<sequence>MKYDGYIQSSDYEDLYFDVIQPNIINLNLLFAGFKPVKNKHYLELGFGMGRSLLTHAVSNEGYFVGTDFNENQVAFAKNICEQAKISNLTLYADSFEQLLERFRKMKANGEEVGFDFIVLHGIYCWVNEENRQIILSIIKEFLREGGVVYISYNCLPGRATNMDARHIFKLYSQKKHTENFDKIFSFTEKFAQLEPENTINKNILDTINTHRHSHPIYRVHEFLCDSWYLPYFSDMTETMKNLGGGGDLNYICECVLAYHFKNFTPKQENFLAQINDVIFKEQMKDFILNKQFRYDLYGRRLTKLSKKRIDNYLFEAQFVLLDYPTSQTFEGCEENLKWAYIELISKLEGEDFAPKKAKKLLAGLNTDKKVFFSLLINLMTLNLVGICVPNTTHKIDEVKFYNHSLLKEQKLSQEYIFACALTGGGISLDSLERAFLNHYFNENQMNLEELFERIYQDENFHFHDANNQACKDRESVFTQLSLHYKKFLRRLPILMKLEMF</sequence>
<dbReference type="InterPro" id="IPR029063">
    <property type="entry name" value="SAM-dependent_MTases_sf"/>
</dbReference>